<sequence>MPFLALVASFISMLYNMTATILRKSCRAFKDVLKNNFFEHQLLTSSSNMLKDERTTHTTVDPADVEGFSKLMKEWWEPNGQLKSLHSMNLVRIPLIRDGLVQCSLTERNIKPLKDKTILDVGCGGGILSEGLARIGAIVTGIDASKELIDLANVHKDLDPRIAENKPTYIHATVEDHVNNFKNYYDGVVASEVIEHVNNKELFVKSCVTSLKPGGRIFFTTPNRTRLSQLGAIFLAENILRIVPRGTHQYEKFITPNELTFLLERNDCHVEAIYGLFYHFITNTWQFIGPQHLMYALQAVKLK</sequence>
<proteinExistence type="predicted"/>
<protein>
    <submittedName>
        <fullName evidence="1">Uncharacterized protein</fullName>
    </submittedName>
</protein>
<evidence type="ECO:0000313" key="1">
    <source>
        <dbReference type="EMBL" id="KAJ0183240.1"/>
    </source>
</evidence>
<reference evidence="1 2" key="1">
    <citation type="journal article" date="2021" name="Front. Genet.">
        <title>Chromosome-Level Genome Assembly Reveals Significant Gene Expansion in the Toll and IMD Signaling Pathways of Dendrolimus kikuchii.</title>
        <authorList>
            <person name="Zhou J."/>
            <person name="Wu P."/>
            <person name="Xiong Z."/>
            <person name="Liu N."/>
            <person name="Zhao N."/>
            <person name="Ji M."/>
            <person name="Qiu Y."/>
            <person name="Yang B."/>
        </authorList>
    </citation>
    <scope>NUCLEOTIDE SEQUENCE [LARGE SCALE GENOMIC DNA]</scope>
    <source>
        <strain evidence="1">Ann1</strain>
    </source>
</reference>
<gene>
    <name evidence="1" type="ORF">K1T71_001216</name>
</gene>
<name>A0ACC1DH56_9NEOP</name>
<dbReference type="Proteomes" id="UP000824533">
    <property type="component" value="Linkage Group LG02"/>
</dbReference>
<keyword evidence="2" id="KW-1185">Reference proteome</keyword>
<accession>A0ACC1DH56</accession>
<comment type="caution">
    <text evidence="1">The sequence shown here is derived from an EMBL/GenBank/DDBJ whole genome shotgun (WGS) entry which is preliminary data.</text>
</comment>
<dbReference type="EMBL" id="CM034388">
    <property type="protein sequence ID" value="KAJ0183240.1"/>
    <property type="molecule type" value="Genomic_DNA"/>
</dbReference>
<organism evidence="1 2">
    <name type="scientific">Dendrolimus kikuchii</name>
    <dbReference type="NCBI Taxonomy" id="765133"/>
    <lineage>
        <taxon>Eukaryota</taxon>
        <taxon>Metazoa</taxon>
        <taxon>Ecdysozoa</taxon>
        <taxon>Arthropoda</taxon>
        <taxon>Hexapoda</taxon>
        <taxon>Insecta</taxon>
        <taxon>Pterygota</taxon>
        <taxon>Neoptera</taxon>
        <taxon>Endopterygota</taxon>
        <taxon>Lepidoptera</taxon>
        <taxon>Glossata</taxon>
        <taxon>Ditrysia</taxon>
        <taxon>Bombycoidea</taxon>
        <taxon>Lasiocampidae</taxon>
        <taxon>Dendrolimus</taxon>
    </lineage>
</organism>
<evidence type="ECO:0000313" key="2">
    <source>
        <dbReference type="Proteomes" id="UP000824533"/>
    </source>
</evidence>